<proteinExistence type="inferred from homology"/>
<dbReference type="GO" id="GO:0008234">
    <property type="term" value="F:cysteine-type peptidase activity"/>
    <property type="evidence" value="ECO:0007669"/>
    <property type="project" value="UniProtKB-KW"/>
</dbReference>
<keyword evidence="5" id="KW-0865">Zymogen</keyword>
<evidence type="ECO:0000256" key="9">
    <source>
        <dbReference type="SAM" id="SignalP"/>
    </source>
</evidence>
<dbReference type="InterPro" id="IPR025660">
    <property type="entry name" value="Pept_his_AS"/>
</dbReference>
<dbReference type="SMART" id="SM00645">
    <property type="entry name" value="Pept_C1"/>
    <property type="match status" value="1"/>
</dbReference>
<dbReference type="InterPro" id="IPR013128">
    <property type="entry name" value="Peptidase_C1A"/>
</dbReference>
<dbReference type="SMART" id="SM00848">
    <property type="entry name" value="Inhibitor_I29"/>
    <property type="match status" value="1"/>
</dbReference>
<feature type="signal peptide" evidence="9">
    <location>
        <begin position="1"/>
        <end position="19"/>
    </location>
</feature>
<organism evidence="12 13">
    <name type="scientific">Steinernema hermaphroditum</name>
    <dbReference type="NCBI Taxonomy" id="289476"/>
    <lineage>
        <taxon>Eukaryota</taxon>
        <taxon>Metazoa</taxon>
        <taxon>Ecdysozoa</taxon>
        <taxon>Nematoda</taxon>
        <taxon>Chromadorea</taxon>
        <taxon>Rhabditida</taxon>
        <taxon>Tylenchina</taxon>
        <taxon>Panagrolaimomorpha</taxon>
        <taxon>Strongyloidoidea</taxon>
        <taxon>Steinernematidae</taxon>
        <taxon>Steinernema</taxon>
    </lineage>
</organism>
<dbReference type="Proteomes" id="UP001175271">
    <property type="component" value="Unassembled WGS sequence"/>
</dbReference>
<dbReference type="InterPro" id="IPR025661">
    <property type="entry name" value="Pept_asp_AS"/>
</dbReference>
<dbReference type="InterPro" id="IPR000668">
    <property type="entry name" value="Peptidase_C1A_C"/>
</dbReference>
<dbReference type="PANTHER" id="PTHR12411">
    <property type="entry name" value="CYSTEINE PROTEASE FAMILY C1-RELATED"/>
    <property type="match status" value="1"/>
</dbReference>
<dbReference type="PROSITE" id="PS00640">
    <property type="entry name" value="THIOL_PROTEASE_ASN"/>
    <property type="match status" value="1"/>
</dbReference>
<keyword evidence="3" id="KW-0378">Hydrolase</keyword>
<protein>
    <recommendedName>
        <fullName evidence="7">Cathepsin L-like</fullName>
    </recommendedName>
</protein>
<comment type="caution">
    <text evidence="12">The sequence shown here is derived from an EMBL/GenBank/DDBJ whole genome shotgun (WGS) entry which is preliminary data.</text>
</comment>
<evidence type="ECO:0000256" key="1">
    <source>
        <dbReference type="ARBA" id="ARBA00008455"/>
    </source>
</evidence>
<gene>
    <name evidence="12" type="ORF">QR680_013908</name>
</gene>
<evidence type="ECO:0000313" key="13">
    <source>
        <dbReference type="Proteomes" id="UP001175271"/>
    </source>
</evidence>
<dbReference type="Gene3D" id="3.90.70.10">
    <property type="entry name" value="Cysteine proteinases"/>
    <property type="match status" value="1"/>
</dbReference>
<keyword evidence="8" id="KW-0472">Membrane</keyword>
<dbReference type="AlphaFoldDB" id="A0AA39I734"/>
<dbReference type="Pfam" id="PF00112">
    <property type="entry name" value="Peptidase_C1"/>
    <property type="match status" value="1"/>
</dbReference>
<feature type="chain" id="PRO_5041232846" description="Cathepsin L-like" evidence="9">
    <location>
        <begin position="20"/>
        <end position="396"/>
    </location>
</feature>
<evidence type="ECO:0000256" key="6">
    <source>
        <dbReference type="ARBA" id="ARBA00023157"/>
    </source>
</evidence>
<name>A0AA39I734_9BILA</name>
<comment type="similarity">
    <text evidence="1">Belongs to the peptidase C1 family.</text>
</comment>
<evidence type="ECO:0000259" key="11">
    <source>
        <dbReference type="SMART" id="SM00848"/>
    </source>
</evidence>
<dbReference type="EMBL" id="JAUCMV010000002">
    <property type="protein sequence ID" value="KAK0419020.1"/>
    <property type="molecule type" value="Genomic_DNA"/>
</dbReference>
<sequence length="396" mass="44010">MRKLLFFLLLVGIAALSSTLKSDDFEAWELFKSVHEKVYPDPEDDYLHMLAFLQNRVRINSHSEKSFSLGLNHLADMTPEEYRKLNRAGKIARTSQWKGVPFKSPSNVEIPDSIDWRDHGFVTEVKNQGQCGSCWAFSATGALEGQHKRASGKLVSLSEQNLLDCTWGYNNEGCDGGWPDAALQYVKDNGGVDTEEGYPYIEEDGEECLFNKSAIGTREDGFVALPQGDEEALMKAVATVGPVSVVIDATYGSFQLYKGGVFYDEGCSDVDLNHAVLVVGYGTDPKEGDYWIVKNSWGAGWGEKGYIRMARNRENNCGIATVAVYPVIKADDDTNIAADFVLTFVLVTVSPQIMVALACVLLLLAICCRSRQMVVDYTTNHWKKFENDAEEPNFRV</sequence>
<evidence type="ECO:0000256" key="8">
    <source>
        <dbReference type="SAM" id="Phobius"/>
    </source>
</evidence>
<feature type="domain" description="Cathepsin propeptide inhibitor" evidence="11">
    <location>
        <begin position="28"/>
        <end position="82"/>
    </location>
</feature>
<keyword evidence="13" id="KW-1185">Reference proteome</keyword>
<evidence type="ECO:0000256" key="4">
    <source>
        <dbReference type="ARBA" id="ARBA00022807"/>
    </source>
</evidence>
<evidence type="ECO:0000313" key="12">
    <source>
        <dbReference type="EMBL" id="KAK0419020.1"/>
    </source>
</evidence>
<dbReference type="InterPro" id="IPR013201">
    <property type="entry name" value="Prot_inhib_I29"/>
</dbReference>
<dbReference type="FunFam" id="3.90.70.10:FF:000006">
    <property type="entry name" value="Cathepsin S"/>
    <property type="match status" value="1"/>
</dbReference>
<keyword evidence="2" id="KW-0645">Protease</keyword>
<feature type="transmembrane region" description="Helical" evidence="8">
    <location>
        <begin position="340"/>
        <end position="364"/>
    </location>
</feature>
<dbReference type="PRINTS" id="PR00705">
    <property type="entry name" value="PAPAIN"/>
</dbReference>
<dbReference type="CDD" id="cd02248">
    <property type="entry name" value="Peptidase_C1A"/>
    <property type="match status" value="1"/>
</dbReference>
<evidence type="ECO:0000256" key="7">
    <source>
        <dbReference type="ARBA" id="ARBA00069138"/>
    </source>
</evidence>
<evidence type="ECO:0000256" key="5">
    <source>
        <dbReference type="ARBA" id="ARBA00023145"/>
    </source>
</evidence>
<dbReference type="SUPFAM" id="SSF54001">
    <property type="entry name" value="Cysteine proteinases"/>
    <property type="match status" value="1"/>
</dbReference>
<accession>A0AA39I734</accession>
<keyword evidence="9" id="KW-0732">Signal</keyword>
<dbReference type="PROSITE" id="PS00139">
    <property type="entry name" value="THIOL_PROTEASE_CYS"/>
    <property type="match status" value="1"/>
</dbReference>
<keyword evidence="6" id="KW-1015">Disulfide bond</keyword>
<keyword evidence="8" id="KW-0812">Transmembrane</keyword>
<keyword evidence="4" id="KW-0788">Thiol protease</keyword>
<evidence type="ECO:0000256" key="3">
    <source>
        <dbReference type="ARBA" id="ARBA00022801"/>
    </source>
</evidence>
<feature type="domain" description="Peptidase C1A papain C-terminal" evidence="10">
    <location>
        <begin position="110"/>
        <end position="327"/>
    </location>
</feature>
<dbReference type="InterPro" id="IPR039417">
    <property type="entry name" value="Peptidase_C1A_papain-like"/>
</dbReference>
<dbReference type="InterPro" id="IPR038765">
    <property type="entry name" value="Papain-like_cys_pep_sf"/>
</dbReference>
<dbReference type="PROSITE" id="PS00639">
    <property type="entry name" value="THIOL_PROTEASE_HIS"/>
    <property type="match status" value="1"/>
</dbReference>
<evidence type="ECO:0000259" key="10">
    <source>
        <dbReference type="SMART" id="SM00645"/>
    </source>
</evidence>
<keyword evidence="8" id="KW-1133">Transmembrane helix</keyword>
<dbReference type="GO" id="GO:0006508">
    <property type="term" value="P:proteolysis"/>
    <property type="evidence" value="ECO:0007669"/>
    <property type="project" value="UniProtKB-KW"/>
</dbReference>
<evidence type="ECO:0000256" key="2">
    <source>
        <dbReference type="ARBA" id="ARBA00022670"/>
    </source>
</evidence>
<dbReference type="Pfam" id="PF08246">
    <property type="entry name" value="Inhibitor_I29"/>
    <property type="match status" value="1"/>
</dbReference>
<reference evidence="12" key="1">
    <citation type="submission" date="2023-06" db="EMBL/GenBank/DDBJ databases">
        <title>Genomic analysis of the entomopathogenic nematode Steinernema hermaphroditum.</title>
        <authorList>
            <person name="Schwarz E.M."/>
            <person name="Heppert J.K."/>
            <person name="Baniya A."/>
            <person name="Schwartz H.T."/>
            <person name="Tan C.-H."/>
            <person name="Antoshechkin I."/>
            <person name="Sternberg P.W."/>
            <person name="Goodrich-Blair H."/>
            <person name="Dillman A.R."/>
        </authorList>
    </citation>
    <scope>NUCLEOTIDE SEQUENCE</scope>
    <source>
        <strain evidence="12">PS9179</strain>
        <tissue evidence="12">Whole animal</tissue>
    </source>
</reference>
<dbReference type="InterPro" id="IPR000169">
    <property type="entry name" value="Pept_cys_AS"/>
</dbReference>